<gene>
    <name evidence="2" type="ORF">DI536_11135</name>
</gene>
<proteinExistence type="predicted"/>
<name>A0A2W5UXF5_9BACT</name>
<dbReference type="EMBL" id="QFQP01000008">
    <property type="protein sequence ID" value="PZR13878.1"/>
    <property type="molecule type" value="Genomic_DNA"/>
</dbReference>
<organism evidence="2 3">
    <name type="scientific">Archangium gephyra</name>
    <dbReference type="NCBI Taxonomy" id="48"/>
    <lineage>
        <taxon>Bacteria</taxon>
        <taxon>Pseudomonadati</taxon>
        <taxon>Myxococcota</taxon>
        <taxon>Myxococcia</taxon>
        <taxon>Myxococcales</taxon>
        <taxon>Cystobacterineae</taxon>
        <taxon>Archangiaceae</taxon>
        <taxon>Archangium</taxon>
    </lineage>
</organism>
<protein>
    <recommendedName>
        <fullName evidence="4">Lipoprotein</fullName>
    </recommendedName>
</protein>
<dbReference type="AlphaFoldDB" id="A0A2W5UXF5"/>
<evidence type="ECO:0008006" key="4">
    <source>
        <dbReference type="Google" id="ProtNLM"/>
    </source>
</evidence>
<sequence>MRTHRLLAGLLAMPVVALASTLIPHTLAQRAEASDRVVLVQVLSRTVQPAEGATPMKTLTRVMVGRELKGRGPQEFTIVQLGGVHGAERVAIPGDASFEIGETAVAFVRCRLAADRCHLVGLGEGKLELKGEKIYAKDLMNGGWRVLTLDQLSREIAEPARTVPANPKPGGVTR</sequence>
<comment type="caution">
    <text evidence="2">The sequence shown here is derived from an EMBL/GenBank/DDBJ whole genome shotgun (WGS) entry which is preliminary data.</text>
</comment>
<keyword evidence="1" id="KW-0732">Signal</keyword>
<dbReference type="Proteomes" id="UP000249061">
    <property type="component" value="Unassembled WGS sequence"/>
</dbReference>
<evidence type="ECO:0000313" key="2">
    <source>
        <dbReference type="EMBL" id="PZR13878.1"/>
    </source>
</evidence>
<accession>A0A2W5UXF5</accession>
<feature type="chain" id="PRO_5016034498" description="Lipoprotein" evidence="1">
    <location>
        <begin position="20"/>
        <end position="174"/>
    </location>
</feature>
<evidence type="ECO:0000256" key="1">
    <source>
        <dbReference type="SAM" id="SignalP"/>
    </source>
</evidence>
<reference evidence="2 3" key="1">
    <citation type="submission" date="2017-08" db="EMBL/GenBank/DDBJ databases">
        <title>Infants hospitalized years apart are colonized by the same room-sourced microbial strains.</title>
        <authorList>
            <person name="Brooks B."/>
            <person name="Olm M.R."/>
            <person name="Firek B.A."/>
            <person name="Baker R."/>
            <person name="Thomas B.C."/>
            <person name="Morowitz M.J."/>
            <person name="Banfield J.F."/>
        </authorList>
    </citation>
    <scope>NUCLEOTIDE SEQUENCE [LARGE SCALE GENOMIC DNA]</scope>
    <source>
        <strain evidence="2">S2_003_000_R2_14</strain>
    </source>
</reference>
<feature type="signal peptide" evidence="1">
    <location>
        <begin position="1"/>
        <end position="19"/>
    </location>
</feature>
<evidence type="ECO:0000313" key="3">
    <source>
        <dbReference type="Proteomes" id="UP000249061"/>
    </source>
</evidence>